<name>A0A165I1A6_EXIGL</name>
<gene>
    <name evidence="2" type="ORF">EXIGLDRAFT_768677</name>
</gene>
<proteinExistence type="predicted"/>
<protein>
    <submittedName>
        <fullName evidence="2">Uncharacterized protein</fullName>
    </submittedName>
</protein>
<feature type="compositionally biased region" description="Acidic residues" evidence="1">
    <location>
        <begin position="384"/>
        <end position="398"/>
    </location>
</feature>
<evidence type="ECO:0000313" key="3">
    <source>
        <dbReference type="Proteomes" id="UP000077266"/>
    </source>
</evidence>
<evidence type="ECO:0000256" key="1">
    <source>
        <dbReference type="SAM" id="MobiDB-lite"/>
    </source>
</evidence>
<reference evidence="2 3" key="1">
    <citation type="journal article" date="2016" name="Mol. Biol. Evol.">
        <title>Comparative Genomics of Early-Diverging Mushroom-Forming Fungi Provides Insights into the Origins of Lignocellulose Decay Capabilities.</title>
        <authorList>
            <person name="Nagy L.G."/>
            <person name="Riley R."/>
            <person name="Tritt A."/>
            <person name="Adam C."/>
            <person name="Daum C."/>
            <person name="Floudas D."/>
            <person name="Sun H."/>
            <person name="Yadav J.S."/>
            <person name="Pangilinan J."/>
            <person name="Larsson K.H."/>
            <person name="Matsuura K."/>
            <person name="Barry K."/>
            <person name="Labutti K."/>
            <person name="Kuo R."/>
            <person name="Ohm R.A."/>
            <person name="Bhattacharya S.S."/>
            <person name="Shirouzu T."/>
            <person name="Yoshinaga Y."/>
            <person name="Martin F.M."/>
            <person name="Grigoriev I.V."/>
            <person name="Hibbett D.S."/>
        </authorList>
    </citation>
    <scope>NUCLEOTIDE SEQUENCE [LARGE SCALE GENOMIC DNA]</scope>
    <source>
        <strain evidence="2 3">HHB12029</strain>
    </source>
</reference>
<accession>A0A165I1A6</accession>
<dbReference type="AlphaFoldDB" id="A0A165I1A6"/>
<dbReference type="OrthoDB" id="2803164at2759"/>
<dbReference type="Proteomes" id="UP000077266">
    <property type="component" value="Unassembled WGS sequence"/>
</dbReference>
<keyword evidence="3" id="KW-1185">Reference proteome</keyword>
<dbReference type="EMBL" id="KV426002">
    <property type="protein sequence ID" value="KZV92757.1"/>
    <property type="molecule type" value="Genomic_DNA"/>
</dbReference>
<feature type="region of interest" description="Disordered" evidence="1">
    <location>
        <begin position="326"/>
        <end position="398"/>
    </location>
</feature>
<dbReference type="InParanoid" id="A0A165I1A6"/>
<evidence type="ECO:0000313" key="2">
    <source>
        <dbReference type="EMBL" id="KZV92757.1"/>
    </source>
</evidence>
<organism evidence="2 3">
    <name type="scientific">Exidia glandulosa HHB12029</name>
    <dbReference type="NCBI Taxonomy" id="1314781"/>
    <lineage>
        <taxon>Eukaryota</taxon>
        <taxon>Fungi</taxon>
        <taxon>Dikarya</taxon>
        <taxon>Basidiomycota</taxon>
        <taxon>Agaricomycotina</taxon>
        <taxon>Agaricomycetes</taxon>
        <taxon>Auriculariales</taxon>
        <taxon>Exidiaceae</taxon>
        <taxon>Exidia</taxon>
    </lineage>
</organism>
<sequence length="398" mass="45002">MGWRRRWSVRPLRRAKLPPGYRRLKKDLARDLHAELDRIVLALRADVARIAKEFNRSEAWVRSQLFGGSKSARFLRAVRKTRLYDAYVHFRAKELNADRPEGEKLKLPEIKETISRERRNYKNRPAEEQARWMAEYEAHKESQARDKRINRKGEQLDAASSLKRASVELETLATRTGVRALLIAVRSDILFTMGPYVFCDDSVEKFLGVALGKTPDQIARAMEMWSIHGPSGLAAAPSNAAELKNEVSSLVQAKLDDIAAQRYPVNTPNIKMNYKSYESAIVARHGVQLRGWDVPMKAPGTLNMDDVRKVYNGLINQNIYWEVVPPPADGEDPGVVTGRKRKTRCDSNVPRGPNIRTTGRAANGSGASTSKHVKKRRKRGNDGTESEEEEEEEDDSDG</sequence>